<protein>
    <submittedName>
        <fullName evidence="5">Extracellular solute-binding protein</fullName>
    </submittedName>
</protein>
<organism evidence="5 6">
    <name type="scientific">Zhenhengia yiwuensis</name>
    <dbReference type="NCBI Taxonomy" id="2763666"/>
    <lineage>
        <taxon>Bacteria</taxon>
        <taxon>Bacillati</taxon>
        <taxon>Bacillota</taxon>
        <taxon>Clostridia</taxon>
        <taxon>Lachnospirales</taxon>
        <taxon>Lachnospiraceae</taxon>
        <taxon>Zhenhengia</taxon>
    </lineage>
</organism>
<evidence type="ECO:0000256" key="1">
    <source>
        <dbReference type="ARBA" id="ARBA00008520"/>
    </source>
</evidence>
<proteinExistence type="inferred from homology"/>
<keyword evidence="6" id="KW-1185">Reference proteome</keyword>
<gene>
    <name evidence="5" type="ORF">H8718_14420</name>
</gene>
<dbReference type="EMBL" id="JACRSY010000026">
    <property type="protein sequence ID" value="MBC8580712.1"/>
    <property type="molecule type" value="Genomic_DNA"/>
</dbReference>
<comment type="caution">
    <text evidence="5">The sequence shown here is derived from an EMBL/GenBank/DDBJ whole genome shotgun (WGS) entry which is preliminary data.</text>
</comment>
<dbReference type="GO" id="GO:0055052">
    <property type="term" value="C:ATP-binding cassette (ABC) transporter complex, substrate-binding subunit-containing"/>
    <property type="evidence" value="ECO:0007669"/>
    <property type="project" value="TreeGrafter"/>
</dbReference>
<dbReference type="InterPro" id="IPR006059">
    <property type="entry name" value="SBP"/>
</dbReference>
<sequence>MKLKKLIAMGLATTMLLATTACANGEANETPAPDAAPNGATQITYWHSMDGVFGEIVNKQVEAFNSTIGQEKNIVVTPVFQNWPGTEALTAAMSTDDVKNMPDVIQLYGESVSLIRDYKRTVWAEDYITSADSTVKKEDLIPNTISSHSIEGKMIGVPYTSSALMMYYNKTYFDQAGITDVPTTIAQMAEIMPTLVEKTDAEYGLNVRVDQFELENWIATQGTEGSYFGNNESGHNGHMTELEADKNGTLMNFLTEWEKVVGSGAYKATRDSINEEFAAGMHAMVIMTSSRIQTIADLVGDKFEWGIAPIPTVSGEDVGGAYPSGSGLYMLDRDDEAKKAAAWEFVQFMISPEAQVMWLDGTGYVPVNTKTVELDAYKAAIEKEPRLNAPLETLQNTPATVVPAFCPNSSTVGSVIKDAMMAFGTGAANKDQTYTAIVDGITQAMNDYYRANPINQ</sequence>
<dbReference type="PANTHER" id="PTHR30061">
    <property type="entry name" value="MALTOSE-BINDING PERIPLASMIC PROTEIN"/>
    <property type="match status" value="1"/>
</dbReference>
<accession>A0A926EMB1</accession>
<keyword evidence="2" id="KW-0813">Transport</keyword>
<evidence type="ECO:0000256" key="2">
    <source>
        <dbReference type="ARBA" id="ARBA00022448"/>
    </source>
</evidence>
<dbReference type="GO" id="GO:0042956">
    <property type="term" value="P:maltodextrin transmembrane transport"/>
    <property type="evidence" value="ECO:0007669"/>
    <property type="project" value="TreeGrafter"/>
</dbReference>
<dbReference type="Pfam" id="PF13416">
    <property type="entry name" value="SBP_bac_8"/>
    <property type="match status" value="1"/>
</dbReference>
<comment type="similarity">
    <text evidence="1">Belongs to the bacterial solute-binding protein 1 family.</text>
</comment>
<dbReference type="AlphaFoldDB" id="A0A926EMB1"/>
<dbReference type="SUPFAM" id="SSF53850">
    <property type="entry name" value="Periplasmic binding protein-like II"/>
    <property type="match status" value="1"/>
</dbReference>
<evidence type="ECO:0000313" key="6">
    <source>
        <dbReference type="Proteomes" id="UP000655830"/>
    </source>
</evidence>
<feature type="chain" id="PRO_5037426869" evidence="4">
    <location>
        <begin position="24"/>
        <end position="456"/>
    </location>
</feature>
<dbReference type="Proteomes" id="UP000655830">
    <property type="component" value="Unassembled WGS sequence"/>
</dbReference>
<dbReference type="Gene3D" id="3.40.190.10">
    <property type="entry name" value="Periplasmic binding protein-like II"/>
    <property type="match status" value="2"/>
</dbReference>
<dbReference type="PROSITE" id="PS51257">
    <property type="entry name" value="PROKAR_LIPOPROTEIN"/>
    <property type="match status" value="1"/>
</dbReference>
<evidence type="ECO:0000256" key="3">
    <source>
        <dbReference type="ARBA" id="ARBA00022729"/>
    </source>
</evidence>
<dbReference type="RefSeq" id="WP_249333427.1">
    <property type="nucleotide sequence ID" value="NZ_JACRSY010000026.1"/>
</dbReference>
<evidence type="ECO:0000313" key="5">
    <source>
        <dbReference type="EMBL" id="MBC8580712.1"/>
    </source>
</evidence>
<dbReference type="GO" id="GO:1901982">
    <property type="term" value="F:maltose binding"/>
    <property type="evidence" value="ECO:0007669"/>
    <property type="project" value="TreeGrafter"/>
</dbReference>
<keyword evidence="3 4" id="KW-0732">Signal</keyword>
<dbReference type="GO" id="GO:0015768">
    <property type="term" value="P:maltose transport"/>
    <property type="evidence" value="ECO:0007669"/>
    <property type="project" value="TreeGrafter"/>
</dbReference>
<name>A0A926EMB1_9FIRM</name>
<feature type="signal peptide" evidence="4">
    <location>
        <begin position="1"/>
        <end position="23"/>
    </location>
</feature>
<evidence type="ECO:0000256" key="4">
    <source>
        <dbReference type="SAM" id="SignalP"/>
    </source>
</evidence>
<reference evidence="5" key="1">
    <citation type="submission" date="2020-08" db="EMBL/GenBank/DDBJ databases">
        <title>Genome public.</title>
        <authorList>
            <person name="Liu C."/>
            <person name="Sun Q."/>
        </authorList>
    </citation>
    <scope>NUCLEOTIDE SEQUENCE</scope>
    <source>
        <strain evidence="5">NSJ-12</strain>
    </source>
</reference>
<dbReference type="PANTHER" id="PTHR30061:SF50">
    <property type="entry name" value="MALTOSE_MALTODEXTRIN-BINDING PERIPLASMIC PROTEIN"/>
    <property type="match status" value="1"/>
</dbReference>